<feature type="compositionally biased region" description="Polar residues" evidence="12">
    <location>
        <begin position="1372"/>
        <end position="1391"/>
    </location>
</feature>
<evidence type="ECO:0000259" key="13">
    <source>
        <dbReference type="Pfam" id="PF06333"/>
    </source>
</evidence>
<dbReference type="EMBL" id="VIGI01000011">
    <property type="protein sequence ID" value="KAB8293832.1"/>
    <property type="molecule type" value="Genomic_DNA"/>
</dbReference>
<feature type="compositionally biased region" description="Low complexity" evidence="12">
    <location>
        <begin position="1357"/>
        <end position="1371"/>
    </location>
</feature>
<feature type="domain" description="Mediator complex subunit Med13 C-terminal" evidence="13">
    <location>
        <begin position="1202"/>
        <end position="1521"/>
    </location>
</feature>
<keyword evidence="8 11" id="KW-0539">Nucleus</keyword>
<evidence type="ECO:0000259" key="15">
    <source>
        <dbReference type="Pfam" id="PF18296"/>
    </source>
</evidence>
<evidence type="ECO:0000256" key="6">
    <source>
        <dbReference type="ARBA" id="ARBA00023159"/>
    </source>
</evidence>
<dbReference type="Pfam" id="PF06333">
    <property type="entry name" value="Med13_C"/>
    <property type="match status" value="1"/>
</dbReference>
<dbReference type="InterPro" id="IPR009401">
    <property type="entry name" value="Med13_C"/>
</dbReference>
<dbReference type="Proteomes" id="UP000326757">
    <property type="component" value="Unassembled WGS sequence"/>
</dbReference>
<dbReference type="InterPro" id="IPR041285">
    <property type="entry name" value="MID_MedPIWI"/>
</dbReference>
<evidence type="ECO:0000256" key="3">
    <source>
        <dbReference type="ARBA" id="ARBA00019618"/>
    </source>
</evidence>
<accession>A0A5N6JXE5</accession>
<keyword evidence="7 11" id="KW-0804">Transcription</keyword>
<evidence type="ECO:0000256" key="1">
    <source>
        <dbReference type="ARBA" id="ARBA00004123"/>
    </source>
</evidence>
<proteinExistence type="inferred from homology"/>
<dbReference type="InterPro" id="IPR051139">
    <property type="entry name" value="Mediator_complx_sub13"/>
</dbReference>
<evidence type="ECO:0000256" key="2">
    <source>
        <dbReference type="ARBA" id="ARBA00009354"/>
    </source>
</evidence>
<evidence type="ECO:0000256" key="12">
    <source>
        <dbReference type="SAM" id="MobiDB-lite"/>
    </source>
</evidence>
<comment type="function">
    <text evidence="9 11">Component of the SRB8-11 complex. The SRB8-11 complex is a regulatory module of the Mediator complex which is itself involved in regulation of basal and activated RNA polymerase II-dependent transcription. The SRB8-11 complex may be involved in the transcriptional repression of a subset of genes regulated by Mediator. It may inhibit the association of the Mediator complex with RNA polymerase II to form the holoenzyme complex.</text>
</comment>
<dbReference type="GO" id="GO:0045944">
    <property type="term" value="P:positive regulation of transcription by RNA polymerase II"/>
    <property type="evidence" value="ECO:0007669"/>
    <property type="project" value="TreeGrafter"/>
</dbReference>
<feature type="domain" description="MID" evidence="15">
    <location>
        <begin position="1021"/>
        <end position="1193"/>
    </location>
</feature>
<evidence type="ECO:0000256" key="7">
    <source>
        <dbReference type="ARBA" id="ARBA00023163"/>
    </source>
</evidence>
<keyword evidence="4 11" id="KW-0678">Repressor</keyword>
<protein>
    <recommendedName>
        <fullName evidence="3 11">Mediator of RNA polymerase II transcription subunit 13</fullName>
    </recommendedName>
    <alternativeName>
        <fullName evidence="10 11">Mediator complex subunit 13</fullName>
    </alternativeName>
</protein>
<evidence type="ECO:0000313" key="16">
    <source>
        <dbReference type="EMBL" id="KAB8293832.1"/>
    </source>
</evidence>
<feature type="compositionally biased region" description="Acidic residues" evidence="12">
    <location>
        <begin position="776"/>
        <end position="787"/>
    </location>
</feature>
<evidence type="ECO:0000256" key="5">
    <source>
        <dbReference type="ARBA" id="ARBA00023015"/>
    </source>
</evidence>
<evidence type="ECO:0000313" key="17">
    <source>
        <dbReference type="Proteomes" id="UP000326757"/>
    </source>
</evidence>
<evidence type="ECO:0000256" key="4">
    <source>
        <dbReference type="ARBA" id="ARBA00022491"/>
    </source>
</evidence>
<comment type="subcellular location">
    <subcellularLocation>
        <location evidence="1 11">Nucleus</location>
    </subcellularLocation>
</comment>
<dbReference type="Pfam" id="PF11597">
    <property type="entry name" value="Med13_N"/>
    <property type="match status" value="1"/>
</dbReference>
<evidence type="ECO:0000256" key="11">
    <source>
        <dbReference type="RuleBase" id="RU364134"/>
    </source>
</evidence>
<comment type="subunit">
    <text evidence="11">Component of the SRB8-11 complex, which itself associates with the Mediator complex.</text>
</comment>
<gene>
    <name evidence="16" type="ORF">EYC80_009313</name>
</gene>
<dbReference type="GO" id="GO:0003713">
    <property type="term" value="F:transcription coactivator activity"/>
    <property type="evidence" value="ECO:0007669"/>
    <property type="project" value="TreeGrafter"/>
</dbReference>
<comment type="caution">
    <text evidence="16">The sequence shown here is derived from an EMBL/GenBank/DDBJ whole genome shotgun (WGS) entry which is preliminary data.</text>
</comment>
<evidence type="ECO:0000256" key="9">
    <source>
        <dbReference type="ARBA" id="ARBA00025661"/>
    </source>
</evidence>
<evidence type="ECO:0000259" key="14">
    <source>
        <dbReference type="Pfam" id="PF11597"/>
    </source>
</evidence>
<feature type="domain" description="Mediator complex subunit Med13 N-terminal" evidence="14">
    <location>
        <begin position="7"/>
        <end position="393"/>
    </location>
</feature>
<evidence type="ECO:0000256" key="8">
    <source>
        <dbReference type="ARBA" id="ARBA00023242"/>
    </source>
</evidence>
<sequence>MDLGDQPTNVLSCNNFASIAYEYFETQWQPPSSTIAKKHLQDVETAWRKHGALVYYDAKRDGIWVFQPNSNSPSRPLDEGDDLLSPANLPTVQGVELLSKDKGVYEPSNLAKSMLYMATTMSTPSSTSSPSPLENAMRNAQNANARATQANSAYNIHDPAAPSPGIKSSTSLGDTIAFLKEVQEYFISSVQGSIVYSLCSDHGFIPLNSRTLLFPSESPSNSMVYGQSPTTSKNSVTLVNLDISLTNLGTLMIKACSYVAPGLQSINLASPENLQRVLSQGTELWLAPRGNPAKFYSFYDDEQLPGVQPISDLQKYPEDQSWRFHGTTIKSWQSRCLDWLSTKGFDSTLIEEGGWVFVQVLNANCISSSSEYADMPSSDDGAVVPWPALLCFRVIKASFTELQRSGGDSFGLVDPLSFAEEWSMNAEKQASIMLTRQQERNIEAAKEQADREAQNLRESGHSAALLEKGNNAGAMYPTPPDAIHHPGGPTPSFDGAVTTPGNAAHFFSHDLEATNPGTSIMNTVDPDHWVTSEQKHRSNSNMNFGENDNDNDNLFGDMGGDLFGDTDITDADFNFFDQPDDIPMDASPGSPIVNNMYSNQQHNVVEKQPISSKMLVPQPTSQDTIMQDAPAIEDSVQKEASHQHHTIPARHTADEVPNENDSLEFSAPSRSPPRIMAPFDKETVFGQLVKRTSKISGGPSVYDKVKFEYSLMEIDEKYSYKGRFRYSEDEIKPQLTELRDPTNPESLDRRKSDNKPLESDMLAQILNNDSEPYEFELDNEEEPDMANESDSVSDASDSEEALPVELSAMVRLGMKRKRYFDEGSLSSYNAFTGEYEPSAGTPQSIIDPQIPVFESDPADWSLVPYFTSPDPDIQPNGLSDLDLIETAQIIADQAASGNLRMPGQNSQDLDSHAHAILSTRRLMTGVSKATTACLKDVKTCTVGEYLAIPGIALLNTPLRLPPRPMPNPRVTQNSDPLKSSNLFPIQPPQLEVRRGDSKLAVLPPAIHFWDNLGLSPFTGNKDVNAICIHPDIVGITENANIFLDQMRGAYESFRFGGHDRIVFPGSPSSLIPYPFDGNNRGNMNTGNAAYLSSLKEIMARLSKNLSSMTTEEKNIVVYIIYPVDNPSLLVQICAAFKLLFKFYRKALSEKKLKPVNELVLQLVPLEFLAAPNSLVVPSPAEYSRLAMEVYDRCVDFASSSTTAAILLEKPLPRSVDFKLTPIPSPALLQENSCLHIAYAQSIDERWISAAWSDNRGTKQMTTSYCLGRKNEPFTLLFTDVANEIWETTLNLISSKKVHWRIIIAKTAVMEQSEIDFWTGLASTESNAQISLTLVTVYTDPSLRILPPQVKIPPPPSMVTTSHPTTTPVSTPQASQSSIFSPDNSSTPSRDLTNAPTPPAPSTANPAVPLEPDQNSRLIDLTDRTWGAILSHRLNNSNSLLELNPALISGYLLKSSGTGTDDPPIVIEVNVIHTELMGHPRTFHDSLLREILGYYRGLATLARVRGVVHPVNDGRPWHVAAAEKATKALYMLV</sequence>
<feature type="region of interest" description="Disordered" evidence="12">
    <location>
        <begin position="776"/>
        <end position="801"/>
    </location>
</feature>
<name>A0A5N6JXE5_MONLA</name>
<evidence type="ECO:0000256" key="10">
    <source>
        <dbReference type="ARBA" id="ARBA00032008"/>
    </source>
</evidence>
<reference evidence="16 17" key="1">
    <citation type="submission" date="2019-06" db="EMBL/GenBank/DDBJ databases">
        <title>Genome Sequence of the Brown Rot Fungal Pathogen Monilinia laxa.</title>
        <authorList>
            <person name="De Miccolis Angelini R.M."/>
            <person name="Landi L."/>
            <person name="Abate D."/>
            <person name="Pollastro S."/>
            <person name="Romanazzi G."/>
            <person name="Faretra F."/>
        </authorList>
    </citation>
    <scope>NUCLEOTIDE SEQUENCE [LARGE SCALE GENOMIC DNA]</scope>
    <source>
        <strain evidence="16 17">Mlax316</strain>
    </source>
</reference>
<keyword evidence="17" id="KW-1185">Reference proteome</keyword>
<feature type="region of interest" description="Disordered" evidence="12">
    <location>
        <begin position="643"/>
        <end position="677"/>
    </location>
</feature>
<dbReference type="PANTHER" id="PTHR48249">
    <property type="entry name" value="MEDIATOR OF RNA POLYMERASE II TRANSCRIPTION SUBUNIT 13"/>
    <property type="match status" value="1"/>
</dbReference>
<feature type="region of interest" description="Disordered" evidence="12">
    <location>
        <begin position="1347"/>
        <end position="1412"/>
    </location>
</feature>
<dbReference type="OrthoDB" id="103819at2759"/>
<keyword evidence="6 11" id="KW-0010">Activator</keyword>
<comment type="similarity">
    <text evidence="2 11">Belongs to the Mediator complex subunit 13 family.</text>
</comment>
<dbReference type="InterPro" id="IPR021643">
    <property type="entry name" value="Mediator_Med13_N"/>
</dbReference>
<dbReference type="GO" id="GO:0016592">
    <property type="term" value="C:mediator complex"/>
    <property type="evidence" value="ECO:0007669"/>
    <property type="project" value="InterPro"/>
</dbReference>
<dbReference type="Pfam" id="PF18296">
    <property type="entry name" value="MID_MedPIWI"/>
    <property type="match status" value="1"/>
</dbReference>
<keyword evidence="5 11" id="KW-0805">Transcription regulation</keyword>
<feature type="region of interest" description="Disordered" evidence="12">
    <location>
        <begin position="734"/>
        <end position="758"/>
    </location>
</feature>
<dbReference type="PANTHER" id="PTHR48249:SF3">
    <property type="entry name" value="MEDIATOR OF RNA POLYMERASE II TRANSCRIPTION SUBUNIT 13"/>
    <property type="match status" value="1"/>
</dbReference>
<organism evidence="16 17">
    <name type="scientific">Monilinia laxa</name>
    <name type="common">Brown rot fungus</name>
    <name type="synonym">Sclerotinia laxa</name>
    <dbReference type="NCBI Taxonomy" id="61186"/>
    <lineage>
        <taxon>Eukaryota</taxon>
        <taxon>Fungi</taxon>
        <taxon>Dikarya</taxon>
        <taxon>Ascomycota</taxon>
        <taxon>Pezizomycotina</taxon>
        <taxon>Leotiomycetes</taxon>
        <taxon>Helotiales</taxon>
        <taxon>Sclerotiniaceae</taxon>
        <taxon>Monilinia</taxon>
    </lineage>
</organism>